<gene>
    <name evidence="2" type="ORF">PODLI_1B043240</name>
</gene>
<feature type="compositionally biased region" description="Gly residues" evidence="1">
    <location>
        <begin position="162"/>
        <end position="171"/>
    </location>
</feature>
<feature type="compositionally biased region" description="Pro residues" evidence="1">
    <location>
        <begin position="173"/>
        <end position="190"/>
    </location>
</feature>
<organism evidence="2 3">
    <name type="scientific">Podarcis lilfordi</name>
    <name type="common">Lilford's wall lizard</name>
    <dbReference type="NCBI Taxonomy" id="74358"/>
    <lineage>
        <taxon>Eukaryota</taxon>
        <taxon>Metazoa</taxon>
        <taxon>Chordata</taxon>
        <taxon>Craniata</taxon>
        <taxon>Vertebrata</taxon>
        <taxon>Euteleostomi</taxon>
        <taxon>Lepidosauria</taxon>
        <taxon>Squamata</taxon>
        <taxon>Bifurcata</taxon>
        <taxon>Unidentata</taxon>
        <taxon>Episquamata</taxon>
        <taxon>Laterata</taxon>
        <taxon>Lacertibaenia</taxon>
        <taxon>Lacertidae</taxon>
        <taxon>Podarcis</taxon>
    </lineage>
</organism>
<proteinExistence type="predicted"/>
<evidence type="ECO:0000313" key="2">
    <source>
        <dbReference type="EMBL" id="CAI5793200.1"/>
    </source>
</evidence>
<feature type="compositionally biased region" description="Gly residues" evidence="1">
    <location>
        <begin position="66"/>
        <end position="85"/>
    </location>
</feature>
<reference evidence="2" key="1">
    <citation type="submission" date="2022-12" db="EMBL/GenBank/DDBJ databases">
        <authorList>
            <person name="Alioto T."/>
            <person name="Alioto T."/>
            <person name="Gomez Garrido J."/>
        </authorList>
    </citation>
    <scope>NUCLEOTIDE SEQUENCE</scope>
</reference>
<feature type="compositionally biased region" description="Low complexity" evidence="1">
    <location>
        <begin position="142"/>
        <end position="153"/>
    </location>
</feature>
<accession>A0AA35LBA5</accession>
<feature type="compositionally biased region" description="Basic and acidic residues" evidence="1">
    <location>
        <begin position="192"/>
        <end position="201"/>
    </location>
</feature>
<evidence type="ECO:0000256" key="1">
    <source>
        <dbReference type="SAM" id="MobiDB-lite"/>
    </source>
</evidence>
<evidence type="ECO:0000313" key="3">
    <source>
        <dbReference type="Proteomes" id="UP001178461"/>
    </source>
</evidence>
<dbReference type="Proteomes" id="UP001178461">
    <property type="component" value="Chromosome 14"/>
</dbReference>
<sequence>MDFPPYFVRRPPRVISPAVCVRRLGRLALPSGARASPVLAPAKEEPAAPSPRRRRRRVGRAWLVRRGGGGDFMGRGGGGGGGGGSLVARGRARPSGPRQVRRGACSASALGREAGDGAAARLLPSGAASRVAPAGLPPRPSPAAAAAAAAAAARRGRRARGPSGGRRGGGSPSRPPLLSSPPPPPPPPRSPFFERERETGQRRAKPGGFLLGNAFLSRDAGAWLEEEQVREKSQSRLDPACFSSKQING</sequence>
<keyword evidence="3" id="KW-1185">Reference proteome</keyword>
<name>A0AA35LBA5_9SAUR</name>
<dbReference type="AlphaFoldDB" id="A0AA35LBA5"/>
<feature type="region of interest" description="Disordered" evidence="1">
    <location>
        <begin position="131"/>
        <end position="210"/>
    </location>
</feature>
<dbReference type="EMBL" id="OX395139">
    <property type="protein sequence ID" value="CAI5793200.1"/>
    <property type="molecule type" value="Genomic_DNA"/>
</dbReference>
<feature type="region of interest" description="Disordered" evidence="1">
    <location>
        <begin position="37"/>
        <end position="105"/>
    </location>
</feature>
<protein>
    <submittedName>
        <fullName evidence="2">Uncharacterized protein</fullName>
    </submittedName>
</protein>
<feature type="region of interest" description="Disordered" evidence="1">
    <location>
        <begin position="230"/>
        <end position="249"/>
    </location>
</feature>